<dbReference type="InterPro" id="IPR002716">
    <property type="entry name" value="PIN_dom"/>
</dbReference>
<gene>
    <name evidence="2" type="ORF">BECKDK2373C_GA0170839_100810</name>
</gene>
<dbReference type="SUPFAM" id="SSF88723">
    <property type="entry name" value="PIN domain-like"/>
    <property type="match status" value="1"/>
</dbReference>
<proteinExistence type="predicted"/>
<dbReference type="NCBIfam" id="TIGR00305">
    <property type="entry name" value="putative toxin-antitoxin system toxin component, PIN family"/>
    <property type="match status" value="1"/>
</dbReference>
<organism evidence="2">
    <name type="scientific">Candidatus Kentrum sp. DK</name>
    <dbReference type="NCBI Taxonomy" id="2126562"/>
    <lineage>
        <taxon>Bacteria</taxon>
        <taxon>Pseudomonadati</taxon>
        <taxon>Pseudomonadota</taxon>
        <taxon>Gammaproteobacteria</taxon>
        <taxon>Candidatus Kentrum</taxon>
    </lineage>
</organism>
<evidence type="ECO:0000259" key="1">
    <source>
        <dbReference type="SMART" id="SM00670"/>
    </source>
</evidence>
<sequence>MRLVIDTNVYVSALLKETGKPASVVEYAARGTKIIASPETWNEFVEVIGRPKFKPYVSRERVAAFSGLVYRGTTMVSPRKKHFLSPDPKDNKFIDAAVEGRADAIVSGDRRHLLSLGRVMGIPVVSEPYAKVRPAPAMRQKRDQNAQQRSVNSAFSPVFAGRKGTIRTFA</sequence>
<name>A0A450RYM5_9GAMM</name>
<dbReference type="EMBL" id="CAADEY010000008">
    <property type="protein sequence ID" value="VFJ44445.1"/>
    <property type="molecule type" value="Genomic_DNA"/>
</dbReference>
<dbReference type="InterPro" id="IPR029060">
    <property type="entry name" value="PIN-like_dom_sf"/>
</dbReference>
<feature type="domain" description="PIN" evidence="1">
    <location>
        <begin position="1"/>
        <end position="114"/>
    </location>
</feature>
<dbReference type="AlphaFoldDB" id="A0A450RYM5"/>
<dbReference type="Pfam" id="PF13470">
    <property type="entry name" value="PIN_3"/>
    <property type="match status" value="1"/>
</dbReference>
<dbReference type="PANTHER" id="PTHR34610">
    <property type="entry name" value="SSL7007 PROTEIN"/>
    <property type="match status" value="1"/>
</dbReference>
<protein>
    <recommendedName>
        <fullName evidence="1">PIN domain-containing protein</fullName>
    </recommendedName>
</protein>
<dbReference type="SMART" id="SM00670">
    <property type="entry name" value="PINc"/>
    <property type="match status" value="1"/>
</dbReference>
<accession>A0A450RYM5</accession>
<dbReference type="PANTHER" id="PTHR34610:SF3">
    <property type="entry name" value="SSL7007 PROTEIN"/>
    <property type="match status" value="1"/>
</dbReference>
<evidence type="ECO:0000313" key="2">
    <source>
        <dbReference type="EMBL" id="VFJ44445.1"/>
    </source>
</evidence>
<reference evidence="2" key="1">
    <citation type="submission" date="2019-02" db="EMBL/GenBank/DDBJ databases">
        <authorList>
            <person name="Gruber-Vodicka R. H."/>
            <person name="Seah K. B. B."/>
        </authorList>
    </citation>
    <scope>NUCLEOTIDE SEQUENCE</scope>
    <source>
        <strain evidence="2">BECK_DK161</strain>
    </source>
</reference>
<dbReference type="InterPro" id="IPR002850">
    <property type="entry name" value="PIN_toxin-like"/>
</dbReference>